<organism evidence="1">
    <name type="scientific">Haemonchus placei</name>
    <name type="common">Barber's pole worm</name>
    <dbReference type="NCBI Taxonomy" id="6290"/>
    <lineage>
        <taxon>Eukaryota</taxon>
        <taxon>Metazoa</taxon>
        <taxon>Ecdysozoa</taxon>
        <taxon>Nematoda</taxon>
        <taxon>Chromadorea</taxon>
        <taxon>Rhabditida</taxon>
        <taxon>Rhabditina</taxon>
        <taxon>Rhabditomorpha</taxon>
        <taxon>Strongyloidea</taxon>
        <taxon>Trichostrongylidae</taxon>
        <taxon>Haemonchus</taxon>
    </lineage>
</organism>
<reference evidence="1" key="1">
    <citation type="submission" date="2017-02" db="UniProtKB">
        <authorList>
            <consortium name="WormBaseParasite"/>
        </authorList>
    </citation>
    <scope>IDENTIFICATION</scope>
</reference>
<dbReference type="AlphaFoldDB" id="A0A0N4WR53"/>
<dbReference type="WBParaSite" id="HPLM_0001395201-mRNA-1">
    <property type="protein sequence ID" value="HPLM_0001395201-mRNA-1"/>
    <property type="gene ID" value="HPLM_0001395201"/>
</dbReference>
<proteinExistence type="predicted"/>
<name>A0A0N4WR53_HAEPC</name>
<sequence>MCSYVHPQEVPYSNYFMRVKVGYSHFVRARVSPGTTSVLETETNMLEPHSVRLQLSNPFHSLFFLFPIHHSHVFFDALEWQSGTRLIGCCTNRIGIRQCPFATPVEAGVLLWQSASFDCPALTVKISFICENFGVEDGECGLDSVRLHRLSDTFLLEPCQKNVLSSL</sequence>
<evidence type="ECO:0000313" key="1">
    <source>
        <dbReference type="WBParaSite" id="HPLM_0001395201-mRNA-1"/>
    </source>
</evidence>
<protein>
    <submittedName>
        <fullName evidence="1">VWFD domain-containing protein</fullName>
    </submittedName>
</protein>
<accession>A0A0N4WR53</accession>